<dbReference type="Proteomes" id="UP001163046">
    <property type="component" value="Unassembled WGS sequence"/>
</dbReference>
<reference evidence="2" key="1">
    <citation type="submission" date="2023-01" db="EMBL/GenBank/DDBJ databases">
        <title>Genome assembly of the deep-sea coral Lophelia pertusa.</title>
        <authorList>
            <person name="Herrera S."/>
            <person name="Cordes E."/>
        </authorList>
    </citation>
    <scope>NUCLEOTIDE SEQUENCE</scope>
    <source>
        <strain evidence="2">USNM1676648</strain>
        <tissue evidence="2">Polyp</tissue>
    </source>
</reference>
<evidence type="ECO:0000313" key="3">
    <source>
        <dbReference type="Proteomes" id="UP001163046"/>
    </source>
</evidence>
<dbReference type="AlphaFoldDB" id="A0A9W9ZWU0"/>
<dbReference type="EMBL" id="MU825447">
    <property type="protein sequence ID" value="KAJ7388915.1"/>
    <property type="molecule type" value="Genomic_DNA"/>
</dbReference>
<name>A0A9W9ZWU0_9CNID</name>
<dbReference type="OrthoDB" id="185618at2759"/>
<accession>A0A9W9ZWU0</accession>
<comment type="caution">
    <text evidence="2">The sequence shown here is derived from an EMBL/GenBank/DDBJ whole genome shotgun (WGS) entry which is preliminary data.</text>
</comment>
<evidence type="ECO:0000313" key="2">
    <source>
        <dbReference type="EMBL" id="KAJ7388915.1"/>
    </source>
</evidence>
<gene>
    <name evidence="2" type="ORF">OS493_035063</name>
</gene>
<evidence type="ECO:0000256" key="1">
    <source>
        <dbReference type="SAM" id="MobiDB-lite"/>
    </source>
</evidence>
<feature type="compositionally biased region" description="Acidic residues" evidence="1">
    <location>
        <begin position="1"/>
        <end position="12"/>
    </location>
</feature>
<sequence length="60" mass="6733">MEERNDDSESDEAACSSPVKKVAKFERNNSEETEEVKSPKLLFKPSILSDVAKNLTSFLI</sequence>
<feature type="compositionally biased region" description="Basic and acidic residues" evidence="1">
    <location>
        <begin position="23"/>
        <end position="37"/>
    </location>
</feature>
<proteinExistence type="predicted"/>
<keyword evidence="3" id="KW-1185">Reference proteome</keyword>
<protein>
    <submittedName>
        <fullName evidence="2">Uncharacterized protein</fullName>
    </submittedName>
</protein>
<feature type="region of interest" description="Disordered" evidence="1">
    <location>
        <begin position="1"/>
        <end position="37"/>
    </location>
</feature>
<organism evidence="2 3">
    <name type="scientific">Desmophyllum pertusum</name>
    <dbReference type="NCBI Taxonomy" id="174260"/>
    <lineage>
        <taxon>Eukaryota</taxon>
        <taxon>Metazoa</taxon>
        <taxon>Cnidaria</taxon>
        <taxon>Anthozoa</taxon>
        <taxon>Hexacorallia</taxon>
        <taxon>Scleractinia</taxon>
        <taxon>Caryophylliina</taxon>
        <taxon>Caryophylliidae</taxon>
        <taxon>Desmophyllum</taxon>
    </lineage>
</organism>